<organism evidence="1 2">
    <name type="scientific">Catharanthus roseus</name>
    <name type="common">Madagascar periwinkle</name>
    <name type="synonym">Vinca rosea</name>
    <dbReference type="NCBI Taxonomy" id="4058"/>
    <lineage>
        <taxon>Eukaryota</taxon>
        <taxon>Viridiplantae</taxon>
        <taxon>Streptophyta</taxon>
        <taxon>Embryophyta</taxon>
        <taxon>Tracheophyta</taxon>
        <taxon>Spermatophyta</taxon>
        <taxon>Magnoliopsida</taxon>
        <taxon>eudicotyledons</taxon>
        <taxon>Gunneridae</taxon>
        <taxon>Pentapetalae</taxon>
        <taxon>asterids</taxon>
        <taxon>lamiids</taxon>
        <taxon>Gentianales</taxon>
        <taxon>Apocynaceae</taxon>
        <taxon>Rauvolfioideae</taxon>
        <taxon>Vinceae</taxon>
        <taxon>Catharanthinae</taxon>
        <taxon>Catharanthus</taxon>
    </lineage>
</organism>
<dbReference type="Proteomes" id="UP001060085">
    <property type="component" value="Linkage Group LG02"/>
</dbReference>
<name>A0ACC0BYP6_CATRO</name>
<gene>
    <name evidence="1" type="ORF">M9H77_08792</name>
</gene>
<protein>
    <submittedName>
        <fullName evidence="1">Uncharacterized protein</fullName>
    </submittedName>
</protein>
<keyword evidence="2" id="KW-1185">Reference proteome</keyword>
<accession>A0ACC0BYP6</accession>
<evidence type="ECO:0000313" key="1">
    <source>
        <dbReference type="EMBL" id="KAI5677842.1"/>
    </source>
</evidence>
<dbReference type="EMBL" id="CM044702">
    <property type="protein sequence ID" value="KAI5677842.1"/>
    <property type="molecule type" value="Genomic_DNA"/>
</dbReference>
<comment type="caution">
    <text evidence="1">The sequence shown here is derived from an EMBL/GenBank/DDBJ whole genome shotgun (WGS) entry which is preliminary data.</text>
</comment>
<proteinExistence type="predicted"/>
<sequence length="167" mass="19434">MLYPVVEKDDEDDDDANEDYDVSRTSDYDNNPNDEEDDVSTPVNPLSSTTLNQWQSSQWFNNALYNYTSSGAFLDLGSGEQIDDLIELGTIILLEWNDTMTDRQLGMRFVDKIQAISVVQKWSLRIGQEFRVVKIKSDQWTMRSYHHIDFNYCSWYNGIKKKATHGR</sequence>
<evidence type="ECO:0000313" key="2">
    <source>
        <dbReference type="Proteomes" id="UP001060085"/>
    </source>
</evidence>
<reference evidence="2" key="1">
    <citation type="journal article" date="2023" name="Nat. Plants">
        <title>Single-cell RNA sequencing provides a high-resolution roadmap for understanding the multicellular compartmentation of specialized metabolism.</title>
        <authorList>
            <person name="Sun S."/>
            <person name="Shen X."/>
            <person name="Li Y."/>
            <person name="Li Y."/>
            <person name="Wang S."/>
            <person name="Li R."/>
            <person name="Zhang H."/>
            <person name="Shen G."/>
            <person name="Guo B."/>
            <person name="Wei J."/>
            <person name="Xu J."/>
            <person name="St-Pierre B."/>
            <person name="Chen S."/>
            <person name="Sun C."/>
        </authorList>
    </citation>
    <scope>NUCLEOTIDE SEQUENCE [LARGE SCALE GENOMIC DNA]</scope>
</reference>